<feature type="transmembrane region" description="Helical" evidence="8">
    <location>
        <begin position="434"/>
        <end position="455"/>
    </location>
</feature>
<keyword evidence="4 8" id="KW-0812">Transmembrane</keyword>
<keyword evidence="7" id="KW-0046">Antibiotic resistance</keyword>
<organism evidence="10 11">
    <name type="scientific">Streptomyces iconiensis</name>
    <dbReference type="NCBI Taxonomy" id="1384038"/>
    <lineage>
        <taxon>Bacteria</taxon>
        <taxon>Bacillati</taxon>
        <taxon>Actinomycetota</taxon>
        <taxon>Actinomycetes</taxon>
        <taxon>Kitasatosporales</taxon>
        <taxon>Streptomycetaceae</taxon>
        <taxon>Streptomyces</taxon>
    </lineage>
</organism>
<feature type="transmembrane region" description="Helical" evidence="8">
    <location>
        <begin position="74"/>
        <end position="100"/>
    </location>
</feature>
<protein>
    <submittedName>
        <fullName evidence="10">MFS transporter</fullName>
    </submittedName>
</protein>
<sequence>MARSDQWRSLALLACAQFVLILDTAIINVAAPSIGRDLDIAPAQLSWVANAYLVSFGGLLLLSGRAADFVGRRTLFTAGLGVLAIASLAGSLATTAPLLIAARAGQGLGAAMAAAAAFALLLALFPEGPDRHKALGVFAAMAGAGGAAGTVLGGMLTSWLGWQSTFAMNVTVAVVLIACAFRLLPAAPPAKAARGFDLAGAATVTGGLALLAYALVNTAQTSWTAPGTLLTGGAAVVLLAAFVVIERFAAVPLVPPSVFRRRTLRRANILAGLSQVSLFPMFFLVSLYLQAVLGYEPVAGGSALLPLCLVVMGVASHAGRLIGRLGLRTVMCGGFLMVAGGMGWLSLLSASGPYVSEVLPATLVIGVGLPLVAVTTNVAATADAGPEEIGLASGLVNTSLQFGSVIGLAVLSAVAAARSDAVGSTGAEALTEGFAAAFLTGAAVALAGALLSLALRRPTAPGVSTPLGAPGEPGARTPA</sequence>
<feature type="transmembrane region" description="Helical" evidence="8">
    <location>
        <begin position="228"/>
        <end position="249"/>
    </location>
</feature>
<feature type="transmembrane region" description="Helical" evidence="8">
    <location>
        <begin position="394"/>
        <end position="414"/>
    </location>
</feature>
<dbReference type="InterPro" id="IPR036259">
    <property type="entry name" value="MFS_trans_sf"/>
</dbReference>
<proteinExistence type="predicted"/>
<keyword evidence="11" id="KW-1185">Reference proteome</keyword>
<dbReference type="PANTHER" id="PTHR42718:SF46">
    <property type="entry name" value="BLR6921 PROTEIN"/>
    <property type="match status" value="1"/>
</dbReference>
<evidence type="ECO:0000256" key="4">
    <source>
        <dbReference type="ARBA" id="ARBA00022692"/>
    </source>
</evidence>
<dbReference type="InterPro" id="IPR005829">
    <property type="entry name" value="Sugar_transporter_CS"/>
</dbReference>
<feature type="domain" description="Major facilitator superfamily (MFS) profile" evidence="9">
    <location>
        <begin position="9"/>
        <end position="460"/>
    </location>
</feature>
<evidence type="ECO:0000256" key="1">
    <source>
        <dbReference type="ARBA" id="ARBA00004651"/>
    </source>
</evidence>
<dbReference type="PANTHER" id="PTHR42718">
    <property type="entry name" value="MAJOR FACILITATOR SUPERFAMILY MULTIDRUG TRANSPORTER MFSC"/>
    <property type="match status" value="1"/>
</dbReference>
<comment type="subcellular location">
    <subcellularLocation>
        <location evidence="1">Cell membrane</location>
        <topology evidence="1">Multi-pass membrane protein</topology>
    </subcellularLocation>
</comment>
<dbReference type="CDD" id="cd17321">
    <property type="entry name" value="MFS_MMR_MDR_like"/>
    <property type="match status" value="1"/>
</dbReference>
<keyword evidence="2" id="KW-0813">Transport</keyword>
<accession>A0ABT7A898</accession>
<evidence type="ECO:0000313" key="11">
    <source>
        <dbReference type="Proteomes" id="UP001214441"/>
    </source>
</evidence>
<feature type="transmembrane region" description="Helical" evidence="8">
    <location>
        <begin position="327"/>
        <end position="347"/>
    </location>
</feature>
<dbReference type="Pfam" id="PF07690">
    <property type="entry name" value="MFS_1"/>
    <property type="match status" value="1"/>
</dbReference>
<feature type="transmembrane region" description="Helical" evidence="8">
    <location>
        <begin position="137"/>
        <end position="160"/>
    </location>
</feature>
<dbReference type="EMBL" id="JANCPR020000060">
    <property type="protein sequence ID" value="MDJ1137541.1"/>
    <property type="molecule type" value="Genomic_DNA"/>
</dbReference>
<evidence type="ECO:0000256" key="6">
    <source>
        <dbReference type="ARBA" id="ARBA00023136"/>
    </source>
</evidence>
<dbReference type="PROSITE" id="PS00216">
    <property type="entry name" value="SUGAR_TRANSPORT_1"/>
    <property type="match status" value="1"/>
</dbReference>
<evidence type="ECO:0000256" key="8">
    <source>
        <dbReference type="SAM" id="Phobius"/>
    </source>
</evidence>
<gene>
    <name evidence="10" type="ORF">NMN56_037430</name>
</gene>
<feature type="transmembrane region" description="Helical" evidence="8">
    <location>
        <begin position="40"/>
        <end position="62"/>
    </location>
</feature>
<keyword evidence="5 8" id="KW-1133">Transmembrane helix</keyword>
<dbReference type="PROSITE" id="PS50850">
    <property type="entry name" value="MFS"/>
    <property type="match status" value="1"/>
</dbReference>
<dbReference type="InterPro" id="IPR020846">
    <property type="entry name" value="MFS_dom"/>
</dbReference>
<evidence type="ECO:0000256" key="5">
    <source>
        <dbReference type="ARBA" id="ARBA00022989"/>
    </source>
</evidence>
<dbReference type="Gene3D" id="1.20.1720.10">
    <property type="entry name" value="Multidrug resistance protein D"/>
    <property type="match status" value="1"/>
</dbReference>
<feature type="transmembrane region" description="Helical" evidence="8">
    <location>
        <begin position="166"/>
        <end position="184"/>
    </location>
</feature>
<dbReference type="RefSeq" id="WP_274045126.1">
    <property type="nucleotide sequence ID" value="NZ_JANCPR020000060.1"/>
</dbReference>
<feature type="transmembrane region" description="Helical" evidence="8">
    <location>
        <begin position="269"/>
        <end position="291"/>
    </location>
</feature>
<name>A0ABT7A898_9ACTN</name>
<reference evidence="10 11" key="1">
    <citation type="submission" date="2023-05" db="EMBL/GenBank/DDBJ databases">
        <title>Streptantibioticus silvisoli sp. nov., acidotolerant actinomycetes 1 from pine litter.</title>
        <authorList>
            <person name="Swiecimska M."/>
            <person name="Golinska P."/>
            <person name="Sangal V."/>
            <person name="Wachnowicz B."/>
            <person name="Goodfellow M."/>
        </authorList>
    </citation>
    <scope>NUCLEOTIDE SEQUENCE [LARGE SCALE GENOMIC DNA]</scope>
    <source>
        <strain evidence="10 11">DSM 42109</strain>
    </source>
</reference>
<comment type="caution">
    <text evidence="10">The sequence shown here is derived from an EMBL/GenBank/DDBJ whole genome shotgun (WGS) entry which is preliminary data.</text>
</comment>
<dbReference type="InterPro" id="IPR011701">
    <property type="entry name" value="MFS"/>
</dbReference>
<feature type="transmembrane region" description="Helical" evidence="8">
    <location>
        <begin position="359"/>
        <end position="382"/>
    </location>
</feature>
<evidence type="ECO:0000313" key="10">
    <source>
        <dbReference type="EMBL" id="MDJ1137541.1"/>
    </source>
</evidence>
<keyword evidence="6 8" id="KW-0472">Membrane</keyword>
<keyword evidence="3" id="KW-1003">Cell membrane</keyword>
<feature type="transmembrane region" description="Helical" evidence="8">
    <location>
        <begin position="297"/>
        <end position="315"/>
    </location>
</feature>
<evidence type="ECO:0000259" key="9">
    <source>
        <dbReference type="PROSITE" id="PS50850"/>
    </source>
</evidence>
<evidence type="ECO:0000256" key="3">
    <source>
        <dbReference type="ARBA" id="ARBA00022475"/>
    </source>
</evidence>
<dbReference type="SUPFAM" id="SSF103473">
    <property type="entry name" value="MFS general substrate transporter"/>
    <property type="match status" value="1"/>
</dbReference>
<evidence type="ECO:0000256" key="2">
    <source>
        <dbReference type="ARBA" id="ARBA00022448"/>
    </source>
</evidence>
<dbReference type="Proteomes" id="UP001214441">
    <property type="component" value="Unassembled WGS sequence"/>
</dbReference>
<dbReference type="Gene3D" id="1.20.1250.20">
    <property type="entry name" value="MFS general substrate transporter like domains"/>
    <property type="match status" value="1"/>
</dbReference>
<feature type="transmembrane region" description="Helical" evidence="8">
    <location>
        <begin position="196"/>
        <end position="216"/>
    </location>
</feature>
<evidence type="ECO:0000256" key="7">
    <source>
        <dbReference type="ARBA" id="ARBA00023251"/>
    </source>
</evidence>
<feature type="transmembrane region" description="Helical" evidence="8">
    <location>
        <begin position="106"/>
        <end position="125"/>
    </location>
</feature>